<evidence type="ECO:0000313" key="2">
    <source>
        <dbReference type="EMBL" id="SMP22699.1"/>
    </source>
</evidence>
<comment type="caution">
    <text evidence="2">The sequence shown here is derived from an EMBL/GenBank/DDBJ whole genome shotgun (WGS) entry which is preliminary data.</text>
</comment>
<sequence>MIVWRGWGILILPIVALCVAPLQFLTVEWLKFPEQSLPANLALIVGFFLSAIIIWFLGKRLNSKTAERVFVDKESGQEFKLGPQHLFFYIRMEYWAFILPVIAVIIFIARLVG</sequence>
<dbReference type="AlphaFoldDB" id="A0AA46AFX5"/>
<feature type="transmembrane region" description="Helical" evidence="1">
    <location>
        <begin position="94"/>
        <end position="112"/>
    </location>
</feature>
<protein>
    <submittedName>
        <fullName evidence="2">Uncharacterized protein</fullName>
    </submittedName>
</protein>
<reference evidence="2" key="1">
    <citation type="submission" date="2017-05" db="EMBL/GenBank/DDBJ databases">
        <authorList>
            <person name="Varghese N."/>
            <person name="Submissions S."/>
        </authorList>
    </citation>
    <scope>NUCLEOTIDE SEQUENCE</scope>
    <source>
        <strain evidence="2">DSM 45262</strain>
    </source>
</reference>
<keyword evidence="1" id="KW-0472">Membrane</keyword>
<proteinExistence type="predicted"/>
<dbReference type="Proteomes" id="UP001157946">
    <property type="component" value="Unassembled WGS sequence"/>
</dbReference>
<feature type="transmembrane region" description="Helical" evidence="1">
    <location>
        <begin position="37"/>
        <end position="58"/>
    </location>
</feature>
<dbReference type="RefSeq" id="WP_284724358.1">
    <property type="nucleotide sequence ID" value="NZ_FXTU01000004.1"/>
</dbReference>
<accession>A0AA46AFX5</accession>
<organism evidence="2 3">
    <name type="scientific">Laceyella tengchongensis</name>
    <dbReference type="NCBI Taxonomy" id="574699"/>
    <lineage>
        <taxon>Bacteria</taxon>
        <taxon>Bacillati</taxon>
        <taxon>Bacillota</taxon>
        <taxon>Bacilli</taxon>
        <taxon>Bacillales</taxon>
        <taxon>Thermoactinomycetaceae</taxon>
        <taxon>Laceyella</taxon>
    </lineage>
</organism>
<evidence type="ECO:0000256" key="1">
    <source>
        <dbReference type="SAM" id="Phobius"/>
    </source>
</evidence>
<feature type="transmembrane region" description="Helical" evidence="1">
    <location>
        <begin position="7"/>
        <end position="25"/>
    </location>
</feature>
<dbReference type="EMBL" id="FXTU01000004">
    <property type="protein sequence ID" value="SMP22699.1"/>
    <property type="molecule type" value="Genomic_DNA"/>
</dbReference>
<evidence type="ECO:0000313" key="3">
    <source>
        <dbReference type="Proteomes" id="UP001157946"/>
    </source>
</evidence>
<keyword evidence="3" id="KW-1185">Reference proteome</keyword>
<gene>
    <name evidence="2" type="ORF">SAMN06265361_10499</name>
</gene>
<name>A0AA46AFX5_9BACL</name>
<keyword evidence="1" id="KW-0812">Transmembrane</keyword>
<keyword evidence="1" id="KW-1133">Transmembrane helix</keyword>